<keyword evidence="6" id="KW-1185">Reference proteome</keyword>
<evidence type="ECO:0000313" key="5">
    <source>
        <dbReference type="EMBL" id="KAA1001767.1"/>
    </source>
</evidence>
<name>A0A5B0GE94_9BURK</name>
<keyword evidence="4" id="KW-0732">Signal</keyword>
<evidence type="ECO:0000313" key="6">
    <source>
        <dbReference type="Proteomes" id="UP000325273"/>
    </source>
</evidence>
<evidence type="ECO:0000256" key="1">
    <source>
        <dbReference type="ARBA" id="ARBA00006484"/>
    </source>
</evidence>
<dbReference type="EMBL" id="VTUZ01000040">
    <property type="protein sequence ID" value="KAA1001767.1"/>
    <property type="molecule type" value="Genomic_DNA"/>
</dbReference>
<dbReference type="PRINTS" id="PR00080">
    <property type="entry name" value="SDRFAMILY"/>
</dbReference>
<dbReference type="RefSeq" id="WP_149674966.1">
    <property type="nucleotide sequence ID" value="NZ_VTUZ01000040.1"/>
</dbReference>
<accession>A0A5B0GE94</accession>
<organism evidence="5 6">
    <name type="scientific">Paraburkholderia panacisoli</name>
    <dbReference type="NCBI Taxonomy" id="2603818"/>
    <lineage>
        <taxon>Bacteria</taxon>
        <taxon>Pseudomonadati</taxon>
        <taxon>Pseudomonadota</taxon>
        <taxon>Betaproteobacteria</taxon>
        <taxon>Burkholderiales</taxon>
        <taxon>Burkholderiaceae</taxon>
        <taxon>Paraburkholderia</taxon>
    </lineage>
</organism>
<evidence type="ECO:0000256" key="4">
    <source>
        <dbReference type="SAM" id="SignalP"/>
    </source>
</evidence>
<dbReference type="GO" id="GO:0016491">
    <property type="term" value="F:oxidoreductase activity"/>
    <property type="evidence" value="ECO:0007669"/>
    <property type="project" value="UniProtKB-KW"/>
</dbReference>
<comment type="similarity">
    <text evidence="1 3">Belongs to the short-chain dehydrogenases/reductases (SDR) family.</text>
</comment>
<dbReference type="InterPro" id="IPR036291">
    <property type="entry name" value="NAD(P)-bd_dom_sf"/>
</dbReference>
<dbReference type="InterPro" id="IPR020904">
    <property type="entry name" value="Sc_DH/Rdtase_CS"/>
</dbReference>
<feature type="signal peptide" evidence="4">
    <location>
        <begin position="1"/>
        <end position="29"/>
    </location>
</feature>
<dbReference type="CDD" id="cd05374">
    <property type="entry name" value="17beta-HSD-like_SDR_c"/>
    <property type="match status" value="1"/>
</dbReference>
<protein>
    <submittedName>
        <fullName evidence="5">SDR family NAD(P)-dependent oxidoreductase</fullName>
    </submittedName>
</protein>
<dbReference type="Gene3D" id="3.40.50.720">
    <property type="entry name" value="NAD(P)-binding Rossmann-like Domain"/>
    <property type="match status" value="1"/>
</dbReference>
<dbReference type="SUPFAM" id="SSF51735">
    <property type="entry name" value="NAD(P)-binding Rossmann-fold domains"/>
    <property type="match status" value="1"/>
</dbReference>
<sequence>MSNITKQQFKRVWFITGASRGLGALIAQAALAHGNAVVAAGRNITAITERFGESHALLPVALDVTDEAQARAAVAAAIEKFGRIDVLVNNAGFGLLAAVEESSDADVRRMYDTNVFGLLNVTRAVLPVMRKQSSGHVINLSSIGGYRAAAGFGVYCSTKFAVEGITEALHAELKPLGIHATVVEPGYFRTDFLDASSLVVGKEVIDDYVETSGAVRRLAVGMNHNQPGDPEKLATALVTLADAQTPPLRLPLGTDTLKAIADKNAYVTAETEQWKELSRSTDFPL</sequence>
<dbReference type="PROSITE" id="PS00061">
    <property type="entry name" value="ADH_SHORT"/>
    <property type="match status" value="1"/>
</dbReference>
<evidence type="ECO:0000256" key="3">
    <source>
        <dbReference type="RuleBase" id="RU000363"/>
    </source>
</evidence>
<dbReference type="Proteomes" id="UP000325273">
    <property type="component" value="Unassembled WGS sequence"/>
</dbReference>
<dbReference type="PANTHER" id="PTHR43976:SF16">
    <property type="entry name" value="SHORT-CHAIN DEHYDROGENASE_REDUCTASE FAMILY PROTEIN"/>
    <property type="match status" value="1"/>
</dbReference>
<feature type="chain" id="PRO_5023149757" evidence="4">
    <location>
        <begin position="30"/>
        <end position="285"/>
    </location>
</feature>
<dbReference type="InterPro" id="IPR051911">
    <property type="entry name" value="SDR_oxidoreductase"/>
</dbReference>
<keyword evidence="2" id="KW-0560">Oxidoreductase</keyword>
<reference evidence="5 6" key="1">
    <citation type="submission" date="2019-08" db="EMBL/GenBank/DDBJ databases">
        <title>Paraburkholderia sp. DCY113.</title>
        <authorList>
            <person name="Kang J."/>
        </authorList>
    </citation>
    <scope>NUCLEOTIDE SEQUENCE [LARGE SCALE GENOMIC DNA]</scope>
    <source>
        <strain evidence="5 6">DCY113</strain>
    </source>
</reference>
<dbReference type="PANTHER" id="PTHR43976">
    <property type="entry name" value="SHORT CHAIN DEHYDROGENASE"/>
    <property type="match status" value="1"/>
</dbReference>
<dbReference type="PRINTS" id="PR00081">
    <property type="entry name" value="GDHRDH"/>
</dbReference>
<evidence type="ECO:0000256" key="2">
    <source>
        <dbReference type="ARBA" id="ARBA00023002"/>
    </source>
</evidence>
<dbReference type="NCBIfam" id="NF004824">
    <property type="entry name" value="PRK06180.1"/>
    <property type="match status" value="1"/>
</dbReference>
<proteinExistence type="inferred from homology"/>
<comment type="caution">
    <text evidence="5">The sequence shown here is derived from an EMBL/GenBank/DDBJ whole genome shotgun (WGS) entry which is preliminary data.</text>
</comment>
<dbReference type="Pfam" id="PF00106">
    <property type="entry name" value="adh_short"/>
    <property type="match status" value="1"/>
</dbReference>
<dbReference type="InterPro" id="IPR002347">
    <property type="entry name" value="SDR_fam"/>
</dbReference>
<dbReference type="AlphaFoldDB" id="A0A5B0GE94"/>
<gene>
    <name evidence="5" type="ORF">FVF58_38840</name>
</gene>